<dbReference type="EMBL" id="JAXCLA010000001">
    <property type="protein sequence ID" value="MDY0743276.1"/>
    <property type="molecule type" value="Genomic_DNA"/>
</dbReference>
<gene>
    <name evidence="2" type="primary">tssA</name>
    <name evidence="2" type="ORF">SNE35_02105</name>
</gene>
<comment type="caution">
    <text evidence="2">The sequence shown here is derived from an EMBL/GenBank/DDBJ whole genome shotgun (WGS) entry which is preliminary data.</text>
</comment>
<dbReference type="Pfam" id="PF06812">
    <property type="entry name" value="ImpA_N"/>
    <property type="match status" value="1"/>
</dbReference>
<dbReference type="InterPro" id="IPR017740">
    <property type="entry name" value="TssA-like"/>
</dbReference>
<dbReference type="InterPro" id="IPR010657">
    <property type="entry name" value="ImpA_N"/>
</dbReference>
<feature type="domain" description="ImpA N-terminal" evidence="1">
    <location>
        <begin position="11"/>
        <end position="132"/>
    </location>
</feature>
<keyword evidence="3" id="KW-1185">Reference proteome</keyword>
<dbReference type="NCBIfam" id="TIGR03363">
    <property type="entry name" value="VI_chp_8"/>
    <property type="match status" value="1"/>
</dbReference>
<dbReference type="PANTHER" id="PTHR37951:SF1">
    <property type="entry name" value="TYPE VI SECRETION SYSTEM COMPONENT TSSA1"/>
    <property type="match status" value="1"/>
</dbReference>
<dbReference type="PANTHER" id="PTHR37951">
    <property type="entry name" value="CYTOPLASMIC PROTEIN-RELATED"/>
    <property type="match status" value="1"/>
</dbReference>
<dbReference type="RefSeq" id="WP_320421140.1">
    <property type="nucleotide sequence ID" value="NZ_JAXCLA010000001.1"/>
</dbReference>
<name>A0ABU5DAH0_9BURK</name>
<accession>A0ABU5DAH0</accession>
<dbReference type="Proteomes" id="UP001285263">
    <property type="component" value="Unassembled WGS sequence"/>
</dbReference>
<reference evidence="2 3" key="1">
    <citation type="submission" date="2023-11" db="EMBL/GenBank/DDBJ databases">
        <title>Paucibacter sp. nov., isolated from fresh soil in Korea.</title>
        <authorList>
            <person name="Le N.T.T."/>
        </authorList>
    </citation>
    <scope>NUCLEOTIDE SEQUENCE [LARGE SCALE GENOMIC DNA]</scope>
    <source>
        <strain evidence="2 3">R3-3</strain>
    </source>
</reference>
<organism evidence="2 3">
    <name type="scientific">Roseateles agri</name>
    <dbReference type="NCBI Taxonomy" id="3098619"/>
    <lineage>
        <taxon>Bacteria</taxon>
        <taxon>Pseudomonadati</taxon>
        <taxon>Pseudomonadota</taxon>
        <taxon>Betaproteobacteria</taxon>
        <taxon>Burkholderiales</taxon>
        <taxon>Sphaerotilaceae</taxon>
        <taxon>Roseateles</taxon>
    </lineage>
</organism>
<proteinExistence type="predicted"/>
<sequence length="331" mass="35408">MTELELQTLTAPLPGDAPCGADLQFDADFLALEEAAAGQPEREYGKTLIPAKGPDWRSVRQLAMQLALRTRDLRLAVWLTRSGAHLGGLADAARGLQLVHALLQQHWDTVHPQIEPVQAQGETSRLNAIAPLLRDDAGLADLRAARLSSQRAAITVREIELAANPGLARKGEPAPTKEGALAGMAAARQEVTELNTLMLAAHTAAIGIDEVLTTRLGATRTMELTPLTRLTAALAQIAALAAGAEAASTPEATAAATAPAPAMSGEINSREEAIRALERICDWIERNEPASPAPIFIRRSQQLLQKSFIEIIRDLLPDNVKQIEHFVGKTS</sequence>
<evidence type="ECO:0000313" key="3">
    <source>
        <dbReference type="Proteomes" id="UP001285263"/>
    </source>
</evidence>
<evidence type="ECO:0000259" key="1">
    <source>
        <dbReference type="Pfam" id="PF06812"/>
    </source>
</evidence>
<protein>
    <submittedName>
        <fullName evidence="2">Type VI secretion system protein TssA</fullName>
    </submittedName>
</protein>
<evidence type="ECO:0000313" key="2">
    <source>
        <dbReference type="EMBL" id="MDY0743276.1"/>
    </source>
</evidence>